<reference evidence="11" key="1">
    <citation type="submission" date="2019-12" db="UniProtKB">
        <authorList>
            <consortium name="WormBaseParasite"/>
        </authorList>
    </citation>
    <scope>IDENTIFICATION</scope>
</reference>
<dbReference type="PANTHER" id="PTHR12916:SF4">
    <property type="entry name" value="UNINFLATABLE, ISOFORM C"/>
    <property type="match status" value="1"/>
</dbReference>
<dbReference type="PANTHER" id="PTHR12916">
    <property type="entry name" value="CYTOCHROME C OXIDASE POLYPEPTIDE VIC-2"/>
    <property type="match status" value="1"/>
</dbReference>
<dbReference type="SMART" id="SM00179">
    <property type="entry name" value="EGF_CA"/>
    <property type="match status" value="1"/>
</dbReference>
<name>A0A5S6QBD1_TRIMR</name>
<feature type="domain" description="EGF-like" evidence="9">
    <location>
        <begin position="36"/>
        <end position="72"/>
    </location>
</feature>
<dbReference type="AlphaFoldDB" id="A0A5S6QBD1"/>
<feature type="domain" description="EGF-like" evidence="9">
    <location>
        <begin position="4"/>
        <end position="34"/>
    </location>
</feature>
<evidence type="ECO:0000256" key="1">
    <source>
        <dbReference type="ARBA" id="ARBA00022536"/>
    </source>
</evidence>
<dbReference type="SMART" id="SM00181">
    <property type="entry name" value="EGF"/>
    <property type="match status" value="2"/>
</dbReference>
<keyword evidence="3" id="KW-0677">Repeat</keyword>
<evidence type="ECO:0000256" key="8">
    <source>
        <dbReference type="SAM" id="Phobius"/>
    </source>
</evidence>
<dbReference type="InterPro" id="IPR018097">
    <property type="entry name" value="EGF_Ca-bd_CS"/>
</dbReference>
<dbReference type="InterPro" id="IPR000742">
    <property type="entry name" value="EGF"/>
</dbReference>
<dbReference type="PROSITE" id="PS01187">
    <property type="entry name" value="EGF_CA"/>
    <property type="match status" value="1"/>
</dbReference>
<dbReference type="InterPro" id="IPR001881">
    <property type="entry name" value="EGF-like_Ca-bd_dom"/>
</dbReference>
<keyword evidence="10" id="KW-1185">Reference proteome</keyword>
<feature type="disulfide bond" evidence="6">
    <location>
        <begin position="24"/>
        <end position="33"/>
    </location>
</feature>
<dbReference type="STRING" id="70415.A0A5S6QBD1"/>
<feature type="region of interest" description="Disordered" evidence="7">
    <location>
        <begin position="183"/>
        <end position="260"/>
    </location>
</feature>
<dbReference type="Proteomes" id="UP000046395">
    <property type="component" value="Unassembled WGS sequence"/>
</dbReference>
<protein>
    <submittedName>
        <fullName evidence="11">EGF-like domain-containing protein</fullName>
    </submittedName>
</protein>
<dbReference type="PROSITE" id="PS01186">
    <property type="entry name" value="EGF_2"/>
    <property type="match status" value="2"/>
</dbReference>
<dbReference type="CDD" id="cd00054">
    <property type="entry name" value="EGF_CA"/>
    <property type="match status" value="1"/>
</dbReference>
<keyword evidence="8" id="KW-0472">Membrane</keyword>
<comment type="caution">
    <text evidence="6">Lacks conserved residue(s) required for the propagation of feature annotation.</text>
</comment>
<dbReference type="GO" id="GO:0005509">
    <property type="term" value="F:calcium ion binding"/>
    <property type="evidence" value="ECO:0007669"/>
    <property type="project" value="InterPro"/>
</dbReference>
<evidence type="ECO:0000313" key="11">
    <source>
        <dbReference type="WBParaSite" id="TMUE_1000004508.1"/>
    </source>
</evidence>
<dbReference type="Pfam" id="PF00008">
    <property type="entry name" value="EGF"/>
    <property type="match status" value="1"/>
</dbReference>
<dbReference type="PROSITE" id="PS00010">
    <property type="entry name" value="ASX_HYDROXYL"/>
    <property type="match status" value="1"/>
</dbReference>
<sequence>MICNNLTCIHGVCVNRSNEGFCECRTGYYGSYCDFEVNECLSNPCMNNGTCIDQVASFRCQCRPPYTGATCQGVTSESVAKLAVFDKDYGYTGVAVAVLLLLFVALVTALVYWYTQRRKAQILESLLIQEVQLRRRGKRQTSSISHSKEFKNDCKLANALSLLTPDQRRNVAIANVLASACARSSSTKQPPRRKGQSEESQSAKTVSSRKRATSISGSKRKVSGELSIRTSSGIVERRANSTSGSRAKPIARNNMGRRSA</sequence>
<evidence type="ECO:0000256" key="7">
    <source>
        <dbReference type="SAM" id="MobiDB-lite"/>
    </source>
</evidence>
<dbReference type="WBParaSite" id="TMUE_1000004508.1">
    <property type="protein sequence ID" value="TMUE_1000004508.1"/>
    <property type="gene ID" value="WBGene00295367"/>
</dbReference>
<dbReference type="PROSITE" id="PS50026">
    <property type="entry name" value="EGF_3"/>
    <property type="match status" value="2"/>
</dbReference>
<evidence type="ECO:0000256" key="2">
    <source>
        <dbReference type="ARBA" id="ARBA00022729"/>
    </source>
</evidence>
<accession>A0A5S6QBD1</accession>
<keyword evidence="2" id="KW-0732">Signal</keyword>
<dbReference type="InterPro" id="IPR000152">
    <property type="entry name" value="EGF-type_Asp/Asn_hydroxyl_site"/>
</dbReference>
<evidence type="ECO:0000256" key="3">
    <source>
        <dbReference type="ARBA" id="ARBA00022737"/>
    </source>
</evidence>
<feature type="transmembrane region" description="Helical" evidence="8">
    <location>
        <begin position="89"/>
        <end position="114"/>
    </location>
</feature>
<keyword evidence="8" id="KW-0812">Transmembrane</keyword>
<keyword evidence="4 6" id="KW-1015">Disulfide bond</keyword>
<dbReference type="SUPFAM" id="SSF57196">
    <property type="entry name" value="EGF/Laminin"/>
    <property type="match status" value="1"/>
</dbReference>
<evidence type="ECO:0000256" key="6">
    <source>
        <dbReference type="PROSITE-ProRule" id="PRU00076"/>
    </source>
</evidence>
<keyword evidence="5" id="KW-0325">Glycoprotein</keyword>
<dbReference type="FunFam" id="2.10.25.10:FF:000004">
    <property type="entry name" value="Neurogenic locus notch 1"/>
    <property type="match status" value="1"/>
</dbReference>
<keyword evidence="1 6" id="KW-0245">EGF-like domain</keyword>
<organism evidence="10 11">
    <name type="scientific">Trichuris muris</name>
    <name type="common">Mouse whipworm</name>
    <dbReference type="NCBI Taxonomy" id="70415"/>
    <lineage>
        <taxon>Eukaryota</taxon>
        <taxon>Metazoa</taxon>
        <taxon>Ecdysozoa</taxon>
        <taxon>Nematoda</taxon>
        <taxon>Enoplea</taxon>
        <taxon>Dorylaimia</taxon>
        <taxon>Trichinellida</taxon>
        <taxon>Trichuridae</taxon>
        <taxon>Trichuris</taxon>
    </lineage>
</organism>
<evidence type="ECO:0000256" key="4">
    <source>
        <dbReference type="ARBA" id="ARBA00023157"/>
    </source>
</evidence>
<dbReference type="Gene3D" id="2.10.25.10">
    <property type="entry name" value="Laminin"/>
    <property type="match status" value="1"/>
</dbReference>
<evidence type="ECO:0000313" key="10">
    <source>
        <dbReference type="Proteomes" id="UP000046395"/>
    </source>
</evidence>
<evidence type="ECO:0000256" key="5">
    <source>
        <dbReference type="ARBA" id="ARBA00023180"/>
    </source>
</evidence>
<dbReference type="PROSITE" id="PS00022">
    <property type="entry name" value="EGF_1"/>
    <property type="match status" value="2"/>
</dbReference>
<proteinExistence type="predicted"/>
<keyword evidence="8" id="KW-1133">Transmembrane helix</keyword>
<feature type="disulfide bond" evidence="6">
    <location>
        <begin position="62"/>
        <end position="71"/>
    </location>
</feature>
<evidence type="ECO:0000259" key="9">
    <source>
        <dbReference type="PROSITE" id="PS50026"/>
    </source>
</evidence>